<dbReference type="SUPFAM" id="SSF47413">
    <property type="entry name" value="lambda repressor-like DNA-binding domains"/>
    <property type="match status" value="1"/>
</dbReference>
<dbReference type="Pfam" id="PF07883">
    <property type="entry name" value="Cupin_2"/>
    <property type="match status" value="1"/>
</dbReference>
<dbReference type="CDD" id="cd02209">
    <property type="entry name" value="cupin_XRE_C"/>
    <property type="match status" value="1"/>
</dbReference>
<dbReference type="Gene3D" id="1.10.260.40">
    <property type="entry name" value="lambda repressor-like DNA-binding domains"/>
    <property type="match status" value="1"/>
</dbReference>
<dbReference type="PANTHER" id="PTHR46797">
    <property type="entry name" value="HTH-TYPE TRANSCRIPTIONAL REGULATOR"/>
    <property type="match status" value="1"/>
</dbReference>
<organism evidence="3 4">
    <name type="scientific">Microbulbifer spongiae</name>
    <dbReference type="NCBI Taxonomy" id="2944933"/>
    <lineage>
        <taxon>Bacteria</taxon>
        <taxon>Pseudomonadati</taxon>
        <taxon>Pseudomonadota</taxon>
        <taxon>Gammaproteobacteria</taxon>
        <taxon>Cellvibrionales</taxon>
        <taxon>Microbulbiferaceae</taxon>
        <taxon>Microbulbifer</taxon>
    </lineage>
</organism>
<dbReference type="Gene3D" id="2.60.120.10">
    <property type="entry name" value="Jelly Rolls"/>
    <property type="match status" value="1"/>
</dbReference>
<dbReference type="Pfam" id="PF01381">
    <property type="entry name" value="HTH_3"/>
    <property type="match status" value="1"/>
</dbReference>
<sequence>MVDTEASHESEDNSDVGVRLKLVRKIYGISQRELARRAGVTNAAISFIEQGRVSPSIGSLEKILGSVPMSLADFFSLQFVEPGQVFFRAREMPDIGNGRVRCQLLGGHRAGRSMSILRKVFPVGQDSASSLSIVDGEVGGIVVAGELEVTVGTDSALLKVGDGYYFSGRRPHRFRNRGQSDCIVVSATTPLSPRLCSPLLELEPERIRGKLCQPTD</sequence>
<evidence type="ECO:0000259" key="2">
    <source>
        <dbReference type="PROSITE" id="PS50943"/>
    </source>
</evidence>
<keyword evidence="4" id="KW-1185">Reference proteome</keyword>
<dbReference type="CDD" id="cd00093">
    <property type="entry name" value="HTH_XRE"/>
    <property type="match status" value="1"/>
</dbReference>
<evidence type="ECO:0000256" key="1">
    <source>
        <dbReference type="ARBA" id="ARBA00023125"/>
    </source>
</evidence>
<dbReference type="PANTHER" id="PTHR46797:SF11">
    <property type="entry name" value="HTH-TYPE TRANSCRIPTIONAL REGULATOR PUUR"/>
    <property type="match status" value="1"/>
</dbReference>
<feature type="domain" description="HTH cro/C1-type" evidence="2">
    <location>
        <begin position="20"/>
        <end position="74"/>
    </location>
</feature>
<evidence type="ECO:0000313" key="3">
    <source>
        <dbReference type="EMBL" id="WKD50842.1"/>
    </source>
</evidence>
<accession>A0ABY9EF95</accession>
<dbReference type="SUPFAM" id="SSF51182">
    <property type="entry name" value="RmlC-like cupins"/>
    <property type="match status" value="1"/>
</dbReference>
<dbReference type="SMART" id="SM00530">
    <property type="entry name" value="HTH_XRE"/>
    <property type="match status" value="1"/>
</dbReference>
<dbReference type="InterPro" id="IPR011051">
    <property type="entry name" value="RmlC_Cupin_sf"/>
</dbReference>
<dbReference type="EMBL" id="CP098023">
    <property type="protein sequence ID" value="WKD50842.1"/>
    <property type="molecule type" value="Genomic_DNA"/>
</dbReference>
<keyword evidence="1" id="KW-0238">DNA-binding</keyword>
<reference evidence="3 4" key="1">
    <citation type="submission" date="2022-05" db="EMBL/GenBank/DDBJ databases">
        <title>Microbulbifer sp. nov., isolated from sponge.</title>
        <authorList>
            <person name="Gao L."/>
        </authorList>
    </citation>
    <scope>NUCLEOTIDE SEQUENCE [LARGE SCALE GENOMIC DNA]</scope>
    <source>
        <strain evidence="3 4">MI-G</strain>
    </source>
</reference>
<evidence type="ECO:0000313" key="4">
    <source>
        <dbReference type="Proteomes" id="UP001321520"/>
    </source>
</evidence>
<dbReference type="Proteomes" id="UP001321520">
    <property type="component" value="Chromosome"/>
</dbReference>
<dbReference type="InterPro" id="IPR010982">
    <property type="entry name" value="Lambda_DNA-bd_dom_sf"/>
</dbReference>
<protein>
    <submittedName>
        <fullName evidence="3">Helix-turn-helix domain-containing protein</fullName>
    </submittedName>
</protein>
<gene>
    <name evidence="3" type="ORF">M8T91_05295</name>
</gene>
<dbReference type="InterPro" id="IPR013096">
    <property type="entry name" value="Cupin_2"/>
</dbReference>
<dbReference type="PROSITE" id="PS50943">
    <property type="entry name" value="HTH_CROC1"/>
    <property type="match status" value="1"/>
</dbReference>
<proteinExistence type="predicted"/>
<name>A0ABY9EF95_9GAMM</name>
<dbReference type="RefSeq" id="WP_301417530.1">
    <property type="nucleotide sequence ID" value="NZ_CP098023.1"/>
</dbReference>
<dbReference type="InterPro" id="IPR014710">
    <property type="entry name" value="RmlC-like_jellyroll"/>
</dbReference>
<dbReference type="InterPro" id="IPR050807">
    <property type="entry name" value="TransReg_Diox_bact_type"/>
</dbReference>
<dbReference type="InterPro" id="IPR001387">
    <property type="entry name" value="Cro/C1-type_HTH"/>
</dbReference>